<dbReference type="SMART" id="SM00066">
    <property type="entry name" value="GAL4"/>
    <property type="match status" value="1"/>
</dbReference>
<dbReference type="Gene3D" id="4.10.240.10">
    <property type="entry name" value="Zn(2)-C6 fungal-type DNA-binding domain"/>
    <property type="match status" value="1"/>
</dbReference>
<dbReference type="InterPro" id="IPR050613">
    <property type="entry name" value="Sec_Metabolite_Reg"/>
</dbReference>
<dbReference type="RefSeq" id="XP_025366042.1">
    <property type="nucleotide sequence ID" value="XM_025512101.1"/>
</dbReference>
<keyword evidence="5" id="KW-1185">Reference proteome</keyword>
<dbReference type="GeneID" id="37033971"/>
<dbReference type="InterPro" id="IPR001138">
    <property type="entry name" value="Zn2Cys6_DnaBD"/>
</dbReference>
<dbReference type="GO" id="GO:0005634">
    <property type="term" value="C:nucleus"/>
    <property type="evidence" value="ECO:0007669"/>
    <property type="project" value="UniProtKB-SubCell"/>
</dbReference>
<dbReference type="EMBL" id="KZ819522">
    <property type="protein sequence ID" value="PWN38882.1"/>
    <property type="molecule type" value="Genomic_DNA"/>
</dbReference>
<dbReference type="AlphaFoldDB" id="A0A316VMR8"/>
<dbReference type="InParanoid" id="A0A316VMR8"/>
<dbReference type="PROSITE" id="PS00463">
    <property type="entry name" value="ZN2_CY6_FUNGAL_1"/>
    <property type="match status" value="1"/>
</dbReference>
<evidence type="ECO:0000313" key="5">
    <source>
        <dbReference type="Proteomes" id="UP000245783"/>
    </source>
</evidence>
<evidence type="ECO:0000256" key="1">
    <source>
        <dbReference type="ARBA" id="ARBA00004123"/>
    </source>
</evidence>
<dbReference type="PANTHER" id="PTHR31001">
    <property type="entry name" value="UNCHARACTERIZED TRANSCRIPTIONAL REGULATORY PROTEIN"/>
    <property type="match status" value="1"/>
</dbReference>
<feature type="non-terminal residue" evidence="4">
    <location>
        <position position="75"/>
    </location>
</feature>
<accession>A0A316VMR8</accession>
<dbReference type="Pfam" id="PF00172">
    <property type="entry name" value="Zn_clus"/>
    <property type="match status" value="1"/>
</dbReference>
<dbReference type="STRING" id="1522189.A0A316VMR8"/>
<sequence length="75" mass="8428">MARNSTGNLTVQGSPTASITTANFFNESDKRASIACVLCRKRKLRCDQAEPCRQCERRGLRCEYALTQSQSQRVD</sequence>
<keyword evidence="2" id="KW-0539">Nucleus</keyword>
<dbReference type="PANTHER" id="PTHR31001:SF89">
    <property type="entry name" value="ZN(2)-C6 FUNGAL-TYPE DOMAIN-CONTAINING PROTEIN"/>
    <property type="match status" value="1"/>
</dbReference>
<proteinExistence type="predicted"/>
<dbReference type="InterPro" id="IPR036864">
    <property type="entry name" value="Zn2-C6_fun-type_DNA-bd_sf"/>
</dbReference>
<dbReference type="CDD" id="cd00067">
    <property type="entry name" value="GAL4"/>
    <property type="match status" value="1"/>
</dbReference>
<reference evidence="4 5" key="1">
    <citation type="journal article" date="2018" name="Mol. Biol. Evol.">
        <title>Broad Genomic Sampling Reveals a Smut Pathogenic Ancestry of the Fungal Clade Ustilaginomycotina.</title>
        <authorList>
            <person name="Kijpornyongpan T."/>
            <person name="Mondo S.J."/>
            <person name="Barry K."/>
            <person name="Sandor L."/>
            <person name="Lee J."/>
            <person name="Lipzen A."/>
            <person name="Pangilinan J."/>
            <person name="LaButti K."/>
            <person name="Hainaut M."/>
            <person name="Henrissat B."/>
            <person name="Grigoriev I.V."/>
            <person name="Spatafora J.W."/>
            <person name="Aime M.C."/>
        </authorList>
    </citation>
    <scope>NUCLEOTIDE SEQUENCE [LARGE SCALE GENOMIC DNA]</scope>
    <source>
        <strain evidence="4 5">MCA 4658</strain>
    </source>
</reference>
<gene>
    <name evidence="4" type="ORF">IE81DRAFT_295634</name>
</gene>
<feature type="domain" description="Zn(2)-C6 fungal-type" evidence="3">
    <location>
        <begin position="35"/>
        <end position="64"/>
    </location>
</feature>
<dbReference type="GO" id="GO:0000981">
    <property type="term" value="F:DNA-binding transcription factor activity, RNA polymerase II-specific"/>
    <property type="evidence" value="ECO:0007669"/>
    <property type="project" value="InterPro"/>
</dbReference>
<dbReference type="Proteomes" id="UP000245783">
    <property type="component" value="Unassembled WGS sequence"/>
</dbReference>
<comment type="subcellular location">
    <subcellularLocation>
        <location evidence="1">Nucleus</location>
    </subcellularLocation>
</comment>
<dbReference type="SUPFAM" id="SSF57701">
    <property type="entry name" value="Zn2/Cys6 DNA-binding domain"/>
    <property type="match status" value="1"/>
</dbReference>
<name>A0A316VMR8_9BASI</name>
<protein>
    <recommendedName>
        <fullName evidence="3">Zn(2)-C6 fungal-type domain-containing protein</fullName>
    </recommendedName>
</protein>
<evidence type="ECO:0000313" key="4">
    <source>
        <dbReference type="EMBL" id="PWN38882.1"/>
    </source>
</evidence>
<evidence type="ECO:0000259" key="3">
    <source>
        <dbReference type="PROSITE" id="PS50048"/>
    </source>
</evidence>
<dbReference type="OrthoDB" id="2260578at2759"/>
<dbReference type="GO" id="GO:0008270">
    <property type="term" value="F:zinc ion binding"/>
    <property type="evidence" value="ECO:0007669"/>
    <property type="project" value="InterPro"/>
</dbReference>
<organism evidence="4 5">
    <name type="scientific">Ceraceosorus guamensis</name>
    <dbReference type="NCBI Taxonomy" id="1522189"/>
    <lineage>
        <taxon>Eukaryota</taxon>
        <taxon>Fungi</taxon>
        <taxon>Dikarya</taxon>
        <taxon>Basidiomycota</taxon>
        <taxon>Ustilaginomycotina</taxon>
        <taxon>Exobasidiomycetes</taxon>
        <taxon>Ceraceosorales</taxon>
        <taxon>Ceraceosoraceae</taxon>
        <taxon>Ceraceosorus</taxon>
    </lineage>
</organism>
<evidence type="ECO:0000256" key="2">
    <source>
        <dbReference type="ARBA" id="ARBA00023242"/>
    </source>
</evidence>
<dbReference type="PROSITE" id="PS50048">
    <property type="entry name" value="ZN2_CY6_FUNGAL_2"/>
    <property type="match status" value="1"/>
</dbReference>